<comment type="caution">
    <text evidence="2">The sequence shown here is derived from an EMBL/GenBank/DDBJ whole genome shotgun (WGS) entry which is preliminary data.</text>
</comment>
<proteinExistence type="predicted"/>
<feature type="transmembrane region" description="Helical" evidence="1">
    <location>
        <begin position="81"/>
        <end position="105"/>
    </location>
</feature>
<dbReference type="EMBL" id="JBHLTS010000021">
    <property type="protein sequence ID" value="MFC0514712.1"/>
    <property type="molecule type" value="Genomic_DNA"/>
</dbReference>
<accession>A0ABV6L5K0</accession>
<keyword evidence="1" id="KW-0472">Membrane</keyword>
<dbReference type="InterPro" id="IPR012861">
    <property type="entry name" value="DUF1634"/>
</dbReference>
<reference evidence="2 3" key="1">
    <citation type="submission" date="2024-09" db="EMBL/GenBank/DDBJ databases">
        <authorList>
            <person name="Sun Q."/>
            <person name="Mori K."/>
        </authorList>
    </citation>
    <scope>NUCLEOTIDE SEQUENCE [LARGE SCALE GENOMIC DNA]</scope>
    <source>
        <strain evidence="2 3">NCAIM B.02415</strain>
    </source>
</reference>
<sequence>MKNLISKHFLADKDIEQLIGLQLRYGVIISSLIVLAGGVLYLSQSGQLPLPPYHHFAGTKGGFTSLGEILSGMAAMRAGGIIQFGVVVLVATPILRIAFSLLGFVLEKDKMYILITAIVLTVMMLSIFGGLKI</sequence>
<feature type="transmembrane region" description="Helical" evidence="1">
    <location>
        <begin position="21"/>
        <end position="42"/>
    </location>
</feature>
<organism evidence="2 3">
    <name type="scientific">Mucilaginibacter angelicae</name>
    <dbReference type="NCBI Taxonomy" id="869718"/>
    <lineage>
        <taxon>Bacteria</taxon>
        <taxon>Pseudomonadati</taxon>
        <taxon>Bacteroidota</taxon>
        <taxon>Sphingobacteriia</taxon>
        <taxon>Sphingobacteriales</taxon>
        <taxon>Sphingobacteriaceae</taxon>
        <taxon>Mucilaginibacter</taxon>
    </lineage>
</organism>
<dbReference type="RefSeq" id="WP_377022555.1">
    <property type="nucleotide sequence ID" value="NZ_JBHLTS010000021.1"/>
</dbReference>
<keyword evidence="3" id="KW-1185">Reference proteome</keyword>
<dbReference type="Pfam" id="PF07843">
    <property type="entry name" value="DUF1634"/>
    <property type="match status" value="1"/>
</dbReference>
<protein>
    <submittedName>
        <fullName evidence="2">DUF1634 domain-containing protein</fullName>
    </submittedName>
</protein>
<keyword evidence="1" id="KW-1133">Transmembrane helix</keyword>
<name>A0ABV6L5K0_9SPHI</name>
<evidence type="ECO:0000313" key="2">
    <source>
        <dbReference type="EMBL" id="MFC0514712.1"/>
    </source>
</evidence>
<keyword evidence="1" id="KW-0812">Transmembrane</keyword>
<evidence type="ECO:0000313" key="3">
    <source>
        <dbReference type="Proteomes" id="UP001589828"/>
    </source>
</evidence>
<gene>
    <name evidence="2" type="ORF">ACFFGT_10905</name>
</gene>
<feature type="transmembrane region" description="Helical" evidence="1">
    <location>
        <begin position="112"/>
        <end position="131"/>
    </location>
</feature>
<evidence type="ECO:0000256" key="1">
    <source>
        <dbReference type="SAM" id="Phobius"/>
    </source>
</evidence>
<dbReference type="Proteomes" id="UP001589828">
    <property type="component" value="Unassembled WGS sequence"/>
</dbReference>